<comment type="caution">
    <text evidence="2">The sequence shown here is derived from an EMBL/GenBank/DDBJ whole genome shotgun (WGS) entry which is preliminary data.</text>
</comment>
<keyword evidence="3" id="KW-1185">Reference proteome</keyword>
<reference evidence="2" key="1">
    <citation type="submission" date="2013-04" db="EMBL/GenBank/DDBJ databases">
        <authorList>
            <person name="Qu J."/>
            <person name="Murali S.C."/>
            <person name="Bandaranaike D."/>
            <person name="Bellair M."/>
            <person name="Blankenburg K."/>
            <person name="Chao H."/>
            <person name="Dinh H."/>
            <person name="Doddapaneni H."/>
            <person name="Downs B."/>
            <person name="Dugan-Rocha S."/>
            <person name="Elkadiri S."/>
            <person name="Gnanaolivu R.D."/>
            <person name="Hernandez B."/>
            <person name="Javaid M."/>
            <person name="Jayaseelan J.C."/>
            <person name="Lee S."/>
            <person name="Li M."/>
            <person name="Ming W."/>
            <person name="Munidasa M."/>
            <person name="Muniz J."/>
            <person name="Nguyen L."/>
            <person name="Ongeri F."/>
            <person name="Osuji N."/>
            <person name="Pu L.-L."/>
            <person name="Puazo M."/>
            <person name="Qu C."/>
            <person name="Quiroz J."/>
            <person name="Raj R."/>
            <person name="Weissenberger G."/>
            <person name="Xin Y."/>
            <person name="Zou X."/>
            <person name="Han Y."/>
            <person name="Richards S."/>
            <person name="Worley K."/>
            <person name="Muzny D."/>
            <person name="Gibbs R."/>
        </authorList>
    </citation>
    <scope>NUCLEOTIDE SEQUENCE</scope>
    <source>
        <strain evidence="2">Sampled in the wild</strain>
    </source>
</reference>
<dbReference type="Proteomes" id="UP000792457">
    <property type="component" value="Unassembled WGS sequence"/>
</dbReference>
<dbReference type="OrthoDB" id="118105at2759"/>
<dbReference type="EMBL" id="KZ309182">
    <property type="protein sequence ID" value="KAG8237527.1"/>
    <property type="molecule type" value="Genomic_DNA"/>
</dbReference>
<reference evidence="2" key="2">
    <citation type="submission" date="2017-10" db="EMBL/GenBank/DDBJ databases">
        <title>Ladona fulva Genome sequencing and assembly.</title>
        <authorList>
            <person name="Murali S."/>
            <person name="Richards S."/>
            <person name="Bandaranaike D."/>
            <person name="Bellair M."/>
            <person name="Blankenburg K."/>
            <person name="Chao H."/>
            <person name="Dinh H."/>
            <person name="Doddapaneni H."/>
            <person name="Dugan-Rocha S."/>
            <person name="Elkadiri S."/>
            <person name="Gnanaolivu R."/>
            <person name="Hernandez B."/>
            <person name="Skinner E."/>
            <person name="Javaid M."/>
            <person name="Lee S."/>
            <person name="Li M."/>
            <person name="Ming W."/>
            <person name="Munidasa M."/>
            <person name="Muniz J."/>
            <person name="Nguyen L."/>
            <person name="Hughes D."/>
            <person name="Osuji N."/>
            <person name="Pu L.-L."/>
            <person name="Puazo M."/>
            <person name="Qu C."/>
            <person name="Quiroz J."/>
            <person name="Raj R."/>
            <person name="Weissenberger G."/>
            <person name="Xin Y."/>
            <person name="Zou X."/>
            <person name="Han Y."/>
            <person name="Worley K."/>
            <person name="Muzny D."/>
            <person name="Gibbs R."/>
        </authorList>
    </citation>
    <scope>NUCLEOTIDE SEQUENCE</scope>
    <source>
        <strain evidence="2">Sampled in the wild</strain>
    </source>
</reference>
<proteinExistence type="predicted"/>
<gene>
    <name evidence="2" type="ORF">J437_LFUL016504</name>
</gene>
<evidence type="ECO:0000313" key="2">
    <source>
        <dbReference type="EMBL" id="KAG8237527.1"/>
    </source>
</evidence>
<feature type="domain" description="PiggyBac transposable element-derived protein" evidence="1">
    <location>
        <begin position="75"/>
        <end position="160"/>
    </location>
</feature>
<dbReference type="PANTHER" id="PTHR46599:SF2">
    <property type="entry name" value="PIGGYBAC TRANSPOSABLE ELEMENT-DERIVED PROTEIN 4-LIKE"/>
    <property type="match status" value="1"/>
</dbReference>
<dbReference type="InterPro" id="IPR029526">
    <property type="entry name" value="PGBD"/>
</dbReference>
<sequence>MQLIELRSELNTPHGYVLGGNAYLGKKEIRNKETLLGNQVVINLLGGYLGLHHHVYFDSFFSSVNLKGRPEILVRGEFKYFQSSGVTATVWYDNRYICVLSTNSDPKESVSVIRKTGNDNERLAISCPNSIVNYTKFMGGVDRADQKQSYYSLGRKTKKNGGSICLVKPKHGETQKEYRKALYRQMIGNFTSRKRACRKRNTITNVHSFQKPHKIMKIEGRKKVCGKCSLNKKRTASGKSIQTMWKCKNCDLPLCKTMFSRLPPREGN</sequence>
<evidence type="ECO:0000259" key="1">
    <source>
        <dbReference type="Pfam" id="PF13843"/>
    </source>
</evidence>
<dbReference type="PANTHER" id="PTHR46599">
    <property type="entry name" value="PIGGYBAC TRANSPOSABLE ELEMENT-DERIVED PROTEIN 4"/>
    <property type="match status" value="1"/>
</dbReference>
<dbReference type="AlphaFoldDB" id="A0A8K0KLZ3"/>
<evidence type="ECO:0000313" key="3">
    <source>
        <dbReference type="Proteomes" id="UP000792457"/>
    </source>
</evidence>
<dbReference type="Pfam" id="PF13843">
    <property type="entry name" value="DDE_Tnp_1_7"/>
    <property type="match status" value="2"/>
</dbReference>
<protein>
    <recommendedName>
        <fullName evidence="1">PiggyBac transposable element-derived protein domain-containing protein</fullName>
    </recommendedName>
</protein>
<accession>A0A8K0KLZ3</accession>
<feature type="domain" description="PiggyBac transposable element-derived protein" evidence="1">
    <location>
        <begin position="15"/>
        <end position="66"/>
    </location>
</feature>
<name>A0A8K0KLZ3_LADFU</name>
<organism evidence="2 3">
    <name type="scientific">Ladona fulva</name>
    <name type="common">Scarce chaser dragonfly</name>
    <name type="synonym">Libellula fulva</name>
    <dbReference type="NCBI Taxonomy" id="123851"/>
    <lineage>
        <taxon>Eukaryota</taxon>
        <taxon>Metazoa</taxon>
        <taxon>Ecdysozoa</taxon>
        <taxon>Arthropoda</taxon>
        <taxon>Hexapoda</taxon>
        <taxon>Insecta</taxon>
        <taxon>Pterygota</taxon>
        <taxon>Palaeoptera</taxon>
        <taxon>Odonata</taxon>
        <taxon>Epiprocta</taxon>
        <taxon>Anisoptera</taxon>
        <taxon>Libelluloidea</taxon>
        <taxon>Libellulidae</taxon>
        <taxon>Ladona</taxon>
    </lineage>
</organism>